<evidence type="ECO:0000313" key="2">
    <source>
        <dbReference type="Proteomes" id="UP001148185"/>
    </source>
</evidence>
<name>A0A9X4HBN9_9PSED</name>
<dbReference type="EMBL" id="JAMDHA010000005">
    <property type="protein sequence ID" value="MDD1007172.1"/>
    <property type="molecule type" value="Genomic_DNA"/>
</dbReference>
<sequence>MTTESFSQDLAALIKAVPTLHLKPGELDGGAPAIFAGNEPVFRCRSTELGHRYAALAVIAFEQLAMDAEKPVTAPSKAEPAVTPVCSAAAQADLA</sequence>
<comment type="caution">
    <text evidence="1">The sequence shown here is derived from an EMBL/GenBank/DDBJ whole genome shotgun (WGS) entry which is preliminary data.</text>
</comment>
<organism evidence="1 2">
    <name type="scientific">Pseudomonas shahriarae</name>
    <dbReference type="NCBI Taxonomy" id="2745512"/>
    <lineage>
        <taxon>Bacteria</taxon>
        <taxon>Pseudomonadati</taxon>
        <taxon>Pseudomonadota</taxon>
        <taxon>Gammaproteobacteria</taxon>
        <taxon>Pseudomonadales</taxon>
        <taxon>Pseudomonadaceae</taxon>
        <taxon>Pseudomonas</taxon>
    </lineage>
</organism>
<gene>
    <name evidence="1" type="ORF">M5G27_06725</name>
</gene>
<proteinExistence type="predicted"/>
<accession>A0A9X4HBN9</accession>
<protein>
    <submittedName>
        <fullName evidence="1">Uncharacterized protein</fullName>
    </submittedName>
</protein>
<reference evidence="1 2" key="1">
    <citation type="submission" date="2022-05" db="EMBL/GenBank/DDBJ databases">
        <title>Novel Pseudomonas spp. Isolated from a Rainbow Trout Aquaculture Facility.</title>
        <authorList>
            <person name="Testerman T."/>
            <person name="Graf J."/>
        </authorList>
    </citation>
    <scope>NUCLEOTIDE SEQUENCE [LARGE SCALE GENOMIC DNA]</scope>
    <source>
        <strain evidence="1 2">ID1042</strain>
    </source>
</reference>
<evidence type="ECO:0000313" key="1">
    <source>
        <dbReference type="EMBL" id="MDD1007172.1"/>
    </source>
</evidence>
<keyword evidence="2" id="KW-1185">Reference proteome</keyword>
<dbReference type="AlphaFoldDB" id="A0A9X4HBN9"/>
<dbReference type="RefSeq" id="WP_273875609.1">
    <property type="nucleotide sequence ID" value="NZ_JAMDHA010000005.1"/>
</dbReference>
<dbReference type="Proteomes" id="UP001148185">
    <property type="component" value="Unassembled WGS sequence"/>
</dbReference>